<dbReference type="VEuPathDB" id="TriTrypDB:TcIL3000_0_39510"/>
<reference evidence="3" key="1">
    <citation type="submission" date="2011-07" db="EMBL/GenBank/DDBJ databases">
        <title>Divergent evolution of antigenic variation in African trypanosomes.</title>
        <authorList>
            <person name="Jackson A.P."/>
            <person name="Berry A."/>
            <person name="Allison H.C."/>
            <person name="Burton P."/>
            <person name="Anderson J."/>
            <person name="Aslett M."/>
            <person name="Brown R."/>
            <person name="Corton N."/>
            <person name="Harris D."/>
            <person name="Hauser H."/>
            <person name="Gamble J."/>
            <person name="Gilderthorp R."/>
            <person name="McQuillan J."/>
            <person name="Quail M.A."/>
            <person name="Sanders M."/>
            <person name="Van Tonder A."/>
            <person name="Ginger M.L."/>
            <person name="Donelson J.E."/>
            <person name="Field M.C."/>
            <person name="Barry J.D."/>
            <person name="Berriman M."/>
            <person name="Hertz-Fowler C."/>
        </authorList>
    </citation>
    <scope>NUCLEOTIDE SEQUENCE [LARGE SCALE GENOMIC DNA]</scope>
    <source>
        <strain evidence="3">IL3000</strain>
    </source>
</reference>
<feature type="region of interest" description="Disordered" evidence="1">
    <location>
        <begin position="323"/>
        <end position="350"/>
    </location>
</feature>
<evidence type="ECO:0000313" key="2">
    <source>
        <dbReference type="EMBL" id="CCD13177.1"/>
    </source>
</evidence>
<feature type="compositionally biased region" description="Basic and acidic residues" evidence="1">
    <location>
        <begin position="570"/>
        <end position="579"/>
    </location>
</feature>
<protein>
    <submittedName>
        <fullName evidence="2">WGS project CAEQ00000000 data, annotated contig 1625</fullName>
    </submittedName>
</protein>
<organism evidence="2 3">
    <name type="scientific">Trypanosoma congolense (strain IL3000)</name>
    <dbReference type="NCBI Taxonomy" id="1068625"/>
    <lineage>
        <taxon>Eukaryota</taxon>
        <taxon>Discoba</taxon>
        <taxon>Euglenozoa</taxon>
        <taxon>Kinetoplastea</taxon>
        <taxon>Metakinetoplastina</taxon>
        <taxon>Trypanosomatida</taxon>
        <taxon>Trypanosomatidae</taxon>
        <taxon>Trypanosoma</taxon>
        <taxon>Nannomonas</taxon>
    </lineage>
</organism>
<feature type="region of interest" description="Disordered" evidence="1">
    <location>
        <begin position="51"/>
        <end position="78"/>
    </location>
</feature>
<name>F9W7K9_TRYCI</name>
<sequence length="828" mass="91084">MTTDFYAELEQLRRCETLRQLDLAQDHLLYSTPRVGAAAVMRKVTSVTPSSAWIQQHPRAEEEAASEGLSRGGSTSTLRAPVPVCQAERSVTPSMECIPMFENTSKREGSVDKCERMESSLTCFLVSHSSANVLQMRKPGLESQRRRVESPGYPQSPECIMMSPSSQREPSRRTVATELTNTNAPHLSPALSEIYTIHSSPANERKSKNTNKRPVQEVVLMTPQRSEVQRIRVDSDVSFQELELKVSQVGTRRGSRQSKATVEVVEREAIQRGAEKIRAHGPGSRVNQQTLAEVRQTPMRIPLSSSLPTTEQVILVDVSPSVCEGSPAPRSLRRASRRKDSTNEPAATQAAPRELETCFVRGVVRRDSRQSRSITYQIESAAEVSPCDVEKTQIHETPLNNSCVKDSTVKAIAVKKSPQESETSAVHGAVPARLQRPRSASGRIEAEELLSSAEPVVVHPITVATPRNQETSVKNQSKKNLSRKRCTPMEISQLMKGPPVSPQVADTRNSVRKSPMNLDDVGDLMVEVEMSFLDSSKAVQRAPMRKDCLKDDAKDGVSSSLLSEVMRCGDPNKVDDRGVLDVGAAPAPLSEPPKQPSDSQMEQTRLRAHQRKHSVRPVLDMKLHNQNLDRSTEEKCHTHPVATNEPIDERLSPRPQRHSVIDVGPIDVTSPPARLCHENPRLLPADTPKEQLHSSHNRHSPPPFHPPTPESLCPASAELSQMRTEPTAGALSTASEGLSTKPAGFVAESPPSVHLRTTPNSSGPSFAQRRDSRERSQTMPPNHSTEPFAGTDTDLRTSPEMPTVRAQPPPSVPAFQPTKRNASCCRVM</sequence>
<dbReference type="AlphaFoldDB" id="F9W7K9"/>
<gene>
    <name evidence="2" type="ORF">TCIL3000_0_39510</name>
</gene>
<proteinExistence type="predicted"/>
<feature type="region of interest" description="Disordered" evidence="1">
    <location>
        <begin position="629"/>
        <end position="828"/>
    </location>
</feature>
<feature type="compositionally biased region" description="Pro residues" evidence="1">
    <location>
        <begin position="700"/>
        <end position="709"/>
    </location>
</feature>
<feature type="compositionally biased region" description="Polar residues" evidence="1">
    <location>
        <begin position="755"/>
        <end position="765"/>
    </location>
</feature>
<accession>F9W7K9</accession>
<evidence type="ECO:0000313" key="3">
    <source>
        <dbReference type="Proteomes" id="UP000000702"/>
    </source>
</evidence>
<feature type="region of interest" description="Disordered" evidence="1">
    <location>
        <begin position="567"/>
        <end position="614"/>
    </location>
</feature>
<feature type="compositionally biased region" description="Polar residues" evidence="1">
    <location>
        <begin position="718"/>
        <end position="738"/>
    </location>
</feature>
<keyword evidence="3" id="KW-1185">Reference proteome</keyword>
<comment type="caution">
    <text evidence="2">The sequence shown here is derived from an EMBL/GenBank/DDBJ whole genome shotgun (WGS) entry which is preliminary data.</text>
</comment>
<feature type="region of interest" description="Disordered" evidence="1">
    <location>
        <begin position="140"/>
        <end position="169"/>
    </location>
</feature>
<feature type="compositionally biased region" description="Basic and acidic residues" evidence="1">
    <location>
        <begin position="140"/>
        <end position="149"/>
    </location>
</feature>
<reference evidence="2 3" key="2">
    <citation type="journal article" date="2012" name="Proc. Natl. Acad. Sci. U.S.A.">
        <title>Antigenic diversity is generated by distinct evolutionary mechanisms in African trypanosome species.</title>
        <authorList>
            <person name="Jackson A.P."/>
            <person name="Berry A."/>
            <person name="Aslett M."/>
            <person name="Allison H.C."/>
            <person name="Burton P."/>
            <person name="Vavrova-Anderson J."/>
            <person name="Brown R."/>
            <person name="Browne H."/>
            <person name="Corton N."/>
            <person name="Hauser H."/>
            <person name="Gamble J."/>
            <person name="Gilderthorp R."/>
            <person name="Marcello L."/>
            <person name="McQuillan J."/>
            <person name="Otto T.D."/>
            <person name="Quail M.A."/>
            <person name="Sanders M.J."/>
            <person name="van Tonder A."/>
            <person name="Ginger M.L."/>
            <person name="Field M.C."/>
            <person name="Barry J.D."/>
            <person name="Hertz-Fowler C."/>
            <person name="Berriman M."/>
        </authorList>
    </citation>
    <scope>NUCLEOTIDE SEQUENCE [LARGE SCALE GENOMIC DNA]</scope>
    <source>
        <strain evidence="2 3">IL3000</strain>
    </source>
</reference>
<dbReference type="EMBL" id="CAEQ01001048">
    <property type="protein sequence ID" value="CCD13177.1"/>
    <property type="molecule type" value="Genomic_DNA"/>
</dbReference>
<evidence type="ECO:0000256" key="1">
    <source>
        <dbReference type="SAM" id="MobiDB-lite"/>
    </source>
</evidence>
<dbReference type="Proteomes" id="UP000000702">
    <property type="component" value="Unassembled WGS sequence"/>
</dbReference>